<accession>A0A828QU63</accession>
<dbReference type="RefSeq" id="WP_004278139.1">
    <property type="nucleotide sequence ID" value="NZ_GL622228.1"/>
</dbReference>
<evidence type="ECO:0000313" key="1">
    <source>
        <dbReference type="EMBL" id="EFU71128.1"/>
    </source>
</evidence>
<dbReference type="Proteomes" id="UP000005813">
    <property type="component" value="Unassembled WGS sequence"/>
</dbReference>
<dbReference type="InterPro" id="IPR043519">
    <property type="entry name" value="NT_sf"/>
</dbReference>
<dbReference type="AlphaFoldDB" id="A0A828QU63"/>
<dbReference type="SUPFAM" id="SSF81301">
    <property type="entry name" value="Nucleotidyltransferase"/>
    <property type="match status" value="1"/>
</dbReference>
<reference evidence="1 2" key="1">
    <citation type="submission" date="2010-12" db="EMBL/GenBank/DDBJ databases">
        <authorList>
            <person name="Muzny D."/>
            <person name="Qin X."/>
            <person name="Buhay C."/>
            <person name="Dugan-Rocha S."/>
            <person name="Ding Y."/>
            <person name="Chen G."/>
            <person name="Hawes A."/>
            <person name="Holder M."/>
            <person name="Jhangiani S."/>
            <person name="Johnson A."/>
            <person name="Khan Z."/>
            <person name="Li Z."/>
            <person name="Liu W."/>
            <person name="Liu X."/>
            <person name="Perez L."/>
            <person name="Shen H."/>
            <person name="Wang Q."/>
            <person name="Watt J."/>
            <person name="Xi L."/>
            <person name="Xin Y."/>
            <person name="Zhou J."/>
            <person name="Deng J."/>
            <person name="Jiang H."/>
            <person name="Liu Y."/>
            <person name="Qu J."/>
            <person name="Song X.-Z."/>
            <person name="Zhang L."/>
            <person name="Villasana D."/>
            <person name="Johnson A."/>
            <person name="Liu J."/>
            <person name="Liyanage D."/>
            <person name="Lorensuhewa L."/>
            <person name="Robinson T."/>
            <person name="Song A."/>
            <person name="Song B.-B."/>
            <person name="Dinh H."/>
            <person name="Thornton R."/>
            <person name="Coyle M."/>
            <person name="Francisco L."/>
            <person name="Jackson L."/>
            <person name="Javaid M."/>
            <person name="Korchina V."/>
            <person name="Kovar C."/>
            <person name="Mata R."/>
            <person name="Mathew T."/>
            <person name="Ngo R."/>
            <person name="Nguyen L."/>
            <person name="Nguyen N."/>
            <person name="Okwuonu G."/>
            <person name="Ongeri F."/>
            <person name="Pham C."/>
            <person name="Simmons D."/>
            <person name="Wilczek-Boney K."/>
            <person name="Hale W."/>
            <person name="Jakkamsetti A."/>
            <person name="Pham P."/>
            <person name="Ruth R."/>
            <person name="San Lucas F."/>
            <person name="Warren J."/>
            <person name="Zhang J."/>
            <person name="Zhao Z."/>
            <person name="Zhou C."/>
            <person name="Zhu D."/>
            <person name="Lee S."/>
            <person name="Bess C."/>
            <person name="Blankenburg K."/>
            <person name="Forbes L."/>
            <person name="Fu Q."/>
            <person name="Gubbala S."/>
            <person name="Hirani K."/>
            <person name="Jayaseelan J.C."/>
            <person name="Lara F."/>
            <person name="Munidasa M."/>
            <person name="Palculict T."/>
            <person name="Patil S."/>
            <person name="Pu L.-L."/>
            <person name="Saada N."/>
            <person name="Tang L."/>
            <person name="Weissenberger G."/>
            <person name="Zhu Y."/>
            <person name="Hemphill L."/>
            <person name="Shang Y."/>
            <person name="Youmans B."/>
            <person name="Ayvaz T."/>
            <person name="Ross M."/>
            <person name="Santibanez J."/>
            <person name="Aqrawi P."/>
            <person name="Gross S."/>
            <person name="Joshi V."/>
            <person name="Fowler G."/>
            <person name="Nazareth L."/>
            <person name="Reid J."/>
            <person name="Worley K."/>
            <person name="Petrosino J."/>
            <person name="Highlander S."/>
            <person name="Gibbs R."/>
        </authorList>
    </citation>
    <scope>NUCLEOTIDE SEQUENCE [LARGE SCALE GENOMIC DNA]</scope>
    <source>
        <strain evidence="1 2">JV21</strain>
    </source>
</reference>
<sequence length="84" mass="9467">MNSYIKYSIAEEKQNILNYLRKRKTKLNEDGIIELGLFGSFAKDEADLASDVIAYALIKKSLKGSILVRLSLRLKGIEDGDGRF</sequence>
<name>A0A828QU63_CAMUP</name>
<evidence type="ECO:0000313" key="2">
    <source>
        <dbReference type="Proteomes" id="UP000005813"/>
    </source>
</evidence>
<proteinExistence type="predicted"/>
<dbReference type="EMBL" id="AEPU01000034">
    <property type="protein sequence ID" value="EFU71128.1"/>
    <property type="molecule type" value="Genomic_DNA"/>
</dbReference>
<protein>
    <submittedName>
        <fullName evidence="1">Uncharacterized protein</fullName>
    </submittedName>
</protein>
<gene>
    <name evidence="1" type="ORF">HMPREF9400_1609</name>
</gene>
<comment type="caution">
    <text evidence="1">The sequence shown here is derived from an EMBL/GenBank/DDBJ whole genome shotgun (WGS) entry which is preliminary data.</text>
</comment>
<organism evidence="1 2">
    <name type="scientific">Campylobacter upsaliensis JV21</name>
    <dbReference type="NCBI Taxonomy" id="888826"/>
    <lineage>
        <taxon>Bacteria</taxon>
        <taxon>Pseudomonadati</taxon>
        <taxon>Campylobacterota</taxon>
        <taxon>Epsilonproteobacteria</taxon>
        <taxon>Campylobacterales</taxon>
        <taxon>Campylobacteraceae</taxon>
        <taxon>Campylobacter</taxon>
    </lineage>
</organism>